<evidence type="ECO:0000313" key="15">
    <source>
        <dbReference type="Proteomes" id="UP000029858"/>
    </source>
</evidence>
<evidence type="ECO:0000256" key="6">
    <source>
        <dbReference type="ARBA" id="ARBA00052938"/>
    </source>
</evidence>
<dbReference type="Gene3D" id="1.10.540.10">
    <property type="entry name" value="Acyl-CoA dehydrogenase/oxidase, N-terminal domain"/>
    <property type="match status" value="1"/>
</dbReference>
<keyword evidence="5 10" id="KW-0560">Oxidoreductase</keyword>
<dbReference type="PIRSF" id="PIRSF016578">
    <property type="entry name" value="HsaA"/>
    <property type="match status" value="1"/>
</dbReference>
<evidence type="ECO:0000313" key="14">
    <source>
        <dbReference type="EMBL" id="KGJ23237.1"/>
    </source>
</evidence>
<dbReference type="Pfam" id="PF02770">
    <property type="entry name" value="Acyl-CoA_dh_M"/>
    <property type="match status" value="1"/>
</dbReference>
<feature type="domain" description="Acyl-CoA oxidase/dehydrogenase middle" evidence="12">
    <location>
        <begin position="124"/>
        <end position="216"/>
    </location>
</feature>
<dbReference type="InterPro" id="IPR006091">
    <property type="entry name" value="Acyl-CoA_Oxase/DH_mid-dom"/>
</dbReference>
<keyword evidence="3 10" id="KW-0285">Flavoprotein</keyword>
<sequence>MSAHTHRLAEGEAAFLDVLARFCAEEIAPKAAATDETGAFVHDQLSALAGIGMMGANLPEAWGGAGISAPALFEAVAMVAGACGSTVSALTAHYLATDSVLIGADDELRTRILPAAAEGRALGAFALTEPNAGSDPADMKTRATREGDGWRIKGRKCFISNGGVADFLVVYAVTDPAAGHRGISAFVVEKGTPGLTPGRVEQTMGLRGGHVWELDLDLMVPDANRLGPEGSGFRTAMAVLDNGRIEVAAMAVGIARAALAAARDWAKSRLIGGAPLAQRQGIQWMLADMATDLAAAELMGHEAARQRQALHDGTGGRFGMAASQAKLFASEAAGRIADAALQIHGGYGFTRDFPLERMVRDLRIMRIYEGSSEIQRNIIAGRLLA</sequence>
<dbReference type="GO" id="GO:0050660">
    <property type="term" value="F:flavin adenine dinucleotide binding"/>
    <property type="evidence" value="ECO:0007669"/>
    <property type="project" value="InterPro"/>
</dbReference>
<dbReference type="EMBL" id="JRKQ01000009">
    <property type="protein sequence ID" value="KGJ23237.1"/>
    <property type="molecule type" value="Genomic_DNA"/>
</dbReference>
<evidence type="ECO:0000256" key="5">
    <source>
        <dbReference type="ARBA" id="ARBA00023002"/>
    </source>
</evidence>
<dbReference type="Proteomes" id="UP000029858">
    <property type="component" value="Unassembled WGS sequence"/>
</dbReference>
<reference evidence="14 15" key="1">
    <citation type="submission" date="2014-09" db="EMBL/GenBank/DDBJ databases">
        <authorList>
            <person name="McGinnis J.M."/>
            <person name="Wolfgang W.J."/>
        </authorList>
    </citation>
    <scope>NUCLEOTIDE SEQUENCE [LARGE SCALE GENOMIC DNA]</scope>
    <source>
        <strain evidence="14 15">5503</strain>
    </source>
</reference>
<dbReference type="InterPro" id="IPR046373">
    <property type="entry name" value="Acyl-CoA_Oxase/DH_mid-dom_sf"/>
</dbReference>
<dbReference type="SUPFAM" id="SSF47203">
    <property type="entry name" value="Acyl-CoA dehydrogenase C-terminal domain-like"/>
    <property type="match status" value="1"/>
</dbReference>
<dbReference type="PROSITE" id="PS00073">
    <property type="entry name" value="ACYL_COA_DH_2"/>
    <property type="match status" value="1"/>
</dbReference>
<comment type="caution">
    <text evidence="14">The sequence shown here is derived from an EMBL/GenBank/DDBJ whole genome shotgun (WGS) entry which is preliminary data.</text>
</comment>
<evidence type="ECO:0000256" key="10">
    <source>
        <dbReference type="RuleBase" id="RU362125"/>
    </source>
</evidence>
<evidence type="ECO:0000256" key="4">
    <source>
        <dbReference type="ARBA" id="ARBA00022827"/>
    </source>
</evidence>
<comment type="similarity">
    <text evidence="2 10">Belongs to the acyl-CoA dehydrogenase family.</text>
</comment>
<keyword evidence="4 10" id="KW-0274">FAD</keyword>
<dbReference type="GO" id="GO:0003995">
    <property type="term" value="F:acyl-CoA dehydrogenase activity"/>
    <property type="evidence" value="ECO:0007669"/>
    <property type="project" value="InterPro"/>
</dbReference>
<evidence type="ECO:0000259" key="12">
    <source>
        <dbReference type="Pfam" id="PF02770"/>
    </source>
</evidence>
<dbReference type="InterPro" id="IPR013786">
    <property type="entry name" value="AcylCoA_DH/ox_N"/>
</dbReference>
<dbReference type="Pfam" id="PF02771">
    <property type="entry name" value="Acyl-CoA_dh_N"/>
    <property type="match status" value="1"/>
</dbReference>
<dbReference type="InterPro" id="IPR009100">
    <property type="entry name" value="AcylCoA_DH/oxidase_NM_dom_sf"/>
</dbReference>
<dbReference type="AlphaFoldDB" id="A0A099GL16"/>
<feature type="domain" description="Acyl-CoA dehydrogenase/oxidase C-terminal" evidence="11">
    <location>
        <begin position="230"/>
        <end position="383"/>
    </location>
</feature>
<dbReference type="Pfam" id="PF00441">
    <property type="entry name" value="Acyl-CoA_dh_1"/>
    <property type="match status" value="1"/>
</dbReference>
<evidence type="ECO:0000256" key="2">
    <source>
        <dbReference type="ARBA" id="ARBA00009347"/>
    </source>
</evidence>
<dbReference type="InterPro" id="IPR036250">
    <property type="entry name" value="AcylCo_DH-like_C"/>
</dbReference>
<proteinExistence type="inferred from homology"/>
<accession>A0A099GL16</accession>
<protein>
    <recommendedName>
        <fullName evidence="8">3-sulfinopropanoyl-CoA desulfinase</fullName>
        <ecNumber evidence="7">3.13.1.4</ecNumber>
    </recommendedName>
    <alternativeName>
        <fullName evidence="9">3-sulfinopropionyl coenzyme A desulfinase</fullName>
    </alternativeName>
</protein>
<evidence type="ECO:0000259" key="13">
    <source>
        <dbReference type="Pfam" id="PF02771"/>
    </source>
</evidence>
<evidence type="ECO:0000256" key="1">
    <source>
        <dbReference type="ARBA" id="ARBA00001974"/>
    </source>
</evidence>
<evidence type="ECO:0000256" key="7">
    <source>
        <dbReference type="ARBA" id="ARBA00066461"/>
    </source>
</evidence>
<organism evidence="14 15">
    <name type="scientific">Paracoccus sanguinis</name>
    <dbReference type="NCBI Taxonomy" id="1545044"/>
    <lineage>
        <taxon>Bacteria</taxon>
        <taxon>Pseudomonadati</taxon>
        <taxon>Pseudomonadota</taxon>
        <taxon>Alphaproteobacteria</taxon>
        <taxon>Rhodobacterales</taxon>
        <taxon>Paracoccaceae</taxon>
        <taxon>Paracoccus</taxon>
    </lineage>
</organism>
<dbReference type="EC" id="3.13.1.4" evidence="7"/>
<name>A0A099GL16_9RHOB</name>
<dbReference type="InterPro" id="IPR037069">
    <property type="entry name" value="AcylCoA_DH/ox_N_sf"/>
</dbReference>
<dbReference type="RefSeq" id="WP_036707489.1">
    <property type="nucleotide sequence ID" value="NZ_JRKQ01000009.1"/>
</dbReference>
<dbReference type="PANTHER" id="PTHR43884">
    <property type="entry name" value="ACYL-COA DEHYDROGENASE"/>
    <property type="match status" value="1"/>
</dbReference>
<reference evidence="14 15" key="2">
    <citation type="submission" date="2014-10" db="EMBL/GenBank/DDBJ databases">
        <title>Paracoccus sanguinis sp. nov., isolated from clinical specimens of New York State patients.</title>
        <authorList>
            <person name="Mingle L.A."/>
            <person name="Cole J.A."/>
            <person name="Lapierre P."/>
            <person name="Musser K.A."/>
        </authorList>
    </citation>
    <scope>NUCLEOTIDE SEQUENCE [LARGE SCALE GENOMIC DNA]</scope>
    <source>
        <strain evidence="14 15">5503</strain>
    </source>
</reference>
<dbReference type="PANTHER" id="PTHR43884:SF12">
    <property type="entry name" value="ISOVALERYL-COA DEHYDROGENASE, MITOCHONDRIAL-RELATED"/>
    <property type="match status" value="1"/>
</dbReference>
<evidence type="ECO:0000256" key="8">
    <source>
        <dbReference type="ARBA" id="ARBA00068311"/>
    </source>
</evidence>
<dbReference type="Gene3D" id="1.20.140.10">
    <property type="entry name" value="Butyryl-CoA Dehydrogenase, subunit A, domain 3"/>
    <property type="match status" value="1"/>
</dbReference>
<comment type="catalytic activity">
    <reaction evidence="6">
        <text>3-sulfinopropanoyl-CoA + H2O = propanoyl-CoA + sulfite + H(+)</text>
        <dbReference type="Rhea" id="RHEA:41624"/>
        <dbReference type="ChEBI" id="CHEBI:15377"/>
        <dbReference type="ChEBI" id="CHEBI:15378"/>
        <dbReference type="ChEBI" id="CHEBI:17359"/>
        <dbReference type="ChEBI" id="CHEBI:57392"/>
        <dbReference type="ChEBI" id="CHEBI:78349"/>
        <dbReference type="EC" id="3.13.1.4"/>
    </reaction>
    <physiologicalReaction direction="left-to-right" evidence="6">
        <dbReference type="Rhea" id="RHEA:41625"/>
    </physiologicalReaction>
</comment>
<feature type="domain" description="Acyl-CoA dehydrogenase/oxidase N-terminal" evidence="13">
    <location>
        <begin position="12"/>
        <end position="119"/>
    </location>
</feature>
<evidence type="ECO:0000256" key="3">
    <source>
        <dbReference type="ARBA" id="ARBA00022630"/>
    </source>
</evidence>
<dbReference type="InterPro" id="IPR006089">
    <property type="entry name" value="Acyl-CoA_DH_CS"/>
</dbReference>
<evidence type="ECO:0000256" key="9">
    <source>
        <dbReference type="ARBA" id="ARBA00075603"/>
    </source>
</evidence>
<dbReference type="FunFam" id="1.20.140.10:FF:000004">
    <property type="entry name" value="Acyl-CoA dehydrogenase FadE25"/>
    <property type="match status" value="1"/>
</dbReference>
<dbReference type="SUPFAM" id="SSF56645">
    <property type="entry name" value="Acyl-CoA dehydrogenase NM domain-like"/>
    <property type="match status" value="1"/>
</dbReference>
<comment type="cofactor">
    <cofactor evidence="1 10">
        <name>FAD</name>
        <dbReference type="ChEBI" id="CHEBI:57692"/>
    </cofactor>
</comment>
<gene>
    <name evidence="14" type="ORF">IX56_03565</name>
</gene>
<dbReference type="FunFam" id="2.40.110.10:FF:000002">
    <property type="entry name" value="Acyl-CoA dehydrogenase fadE12"/>
    <property type="match status" value="1"/>
</dbReference>
<evidence type="ECO:0000259" key="11">
    <source>
        <dbReference type="Pfam" id="PF00441"/>
    </source>
</evidence>
<dbReference type="InterPro" id="IPR009075">
    <property type="entry name" value="AcylCo_DH/oxidase_C"/>
</dbReference>
<dbReference type="Gene3D" id="2.40.110.10">
    <property type="entry name" value="Butyryl-CoA Dehydrogenase, subunit A, domain 2"/>
    <property type="match status" value="1"/>
</dbReference>